<evidence type="ECO:0000313" key="1">
    <source>
        <dbReference type="EMBL" id="MDM8200376.1"/>
    </source>
</evidence>
<dbReference type="Proteomes" id="UP001529380">
    <property type="component" value="Unassembled WGS sequence"/>
</dbReference>
<accession>A0ABT7UNA7</accession>
<organism evidence="1 2">
    <name type="scientific">Allofournierella massiliensis</name>
    <dbReference type="NCBI Taxonomy" id="1650663"/>
    <lineage>
        <taxon>Bacteria</taxon>
        <taxon>Bacillati</taxon>
        <taxon>Bacillota</taxon>
        <taxon>Clostridia</taxon>
        <taxon>Eubacteriales</taxon>
        <taxon>Oscillospiraceae</taxon>
        <taxon>Allofournierella</taxon>
    </lineage>
</organism>
<sequence>MRSKRRDQAMGRDFFKELFKAKNWNRSSLLVFAGALGLFLLLAGNAFSPGKSSRETVEPQITASETLYAQEYASNLEQTLTGVIESIQGAGQVKVAVTLEAGPQTVYALDETDRGENGSEVQHILLEEASGQSALVEMVWEPEIRGIAVVCQGAADVQVQAQITEAVSVLTGVSSNRISIAKMNESEGT</sequence>
<dbReference type="EMBL" id="JAUDCL010000004">
    <property type="protein sequence ID" value="MDM8200376.1"/>
    <property type="molecule type" value="Genomic_DNA"/>
</dbReference>
<proteinExistence type="predicted"/>
<reference evidence="1 2" key="1">
    <citation type="submission" date="2023-06" db="EMBL/GenBank/DDBJ databases">
        <title>Identification and characterization of horizontal gene transfer across gut microbiota members of farm animals based on homology search.</title>
        <authorList>
            <person name="Schwarzerova J."/>
            <person name="Nykrynova M."/>
            <person name="Jureckova K."/>
            <person name="Cejkova D."/>
            <person name="Rychlik I."/>
        </authorList>
    </citation>
    <scope>NUCLEOTIDE SEQUENCE [LARGE SCALE GENOMIC DNA]</scope>
    <source>
        <strain evidence="1 2">ET340</strain>
    </source>
</reference>
<evidence type="ECO:0000313" key="2">
    <source>
        <dbReference type="Proteomes" id="UP001529380"/>
    </source>
</evidence>
<evidence type="ECO:0008006" key="3">
    <source>
        <dbReference type="Google" id="ProtNLM"/>
    </source>
</evidence>
<comment type="caution">
    <text evidence="1">The sequence shown here is derived from an EMBL/GenBank/DDBJ whole genome shotgun (WGS) entry which is preliminary data.</text>
</comment>
<keyword evidence="2" id="KW-1185">Reference proteome</keyword>
<dbReference type="RefSeq" id="WP_289599210.1">
    <property type="nucleotide sequence ID" value="NZ_JAUDCL010000004.1"/>
</dbReference>
<protein>
    <recommendedName>
        <fullName evidence="3">Stage III sporulation protein AG</fullName>
    </recommendedName>
</protein>
<name>A0ABT7UNA7_9FIRM</name>
<gene>
    <name evidence="1" type="ORF">QUW08_03570</name>
</gene>